<gene>
    <name evidence="2" type="ORF">CEXT_95321</name>
</gene>
<evidence type="ECO:0000313" key="2">
    <source>
        <dbReference type="EMBL" id="GIY97976.1"/>
    </source>
</evidence>
<dbReference type="AlphaFoldDB" id="A0AAV4XSE7"/>
<sequence length="68" mass="7902">MSYLDMMEEIESFSFLSPSLVWVLAIRPFRPLDGLYKQQVPNASERRYSSGNKSPGEKHVRAETVRLR</sequence>
<dbReference type="Proteomes" id="UP001054945">
    <property type="component" value="Unassembled WGS sequence"/>
</dbReference>
<evidence type="ECO:0000313" key="3">
    <source>
        <dbReference type="Proteomes" id="UP001054945"/>
    </source>
</evidence>
<dbReference type="EMBL" id="BPLR01018239">
    <property type="protein sequence ID" value="GIY97976.1"/>
    <property type="molecule type" value="Genomic_DNA"/>
</dbReference>
<protein>
    <submittedName>
        <fullName evidence="2">Uncharacterized protein</fullName>
    </submittedName>
</protein>
<feature type="compositionally biased region" description="Basic and acidic residues" evidence="1">
    <location>
        <begin position="55"/>
        <end position="68"/>
    </location>
</feature>
<proteinExistence type="predicted"/>
<comment type="caution">
    <text evidence="2">The sequence shown here is derived from an EMBL/GenBank/DDBJ whole genome shotgun (WGS) entry which is preliminary data.</text>
</comment>
<reference evidence="2 3" key="1">
    <citation type="submission" date="2021-06" db="EMBL/GenBank/DDBJ databases">
        <title>Caerostris extrusa draft genome.</title>
        <authorList>
            <person name="Kono N."/>
            <person name="Arakawa K."/>
        </authorList>
    </citation>
    <scope>NUCLEOTIDE SEQUENCE [LARGE SCALE GENOMIC DNA]</scope>
</reference>
<name>A0AAV4XSE7_CAEEX</name>
<accession>A0AAV4XSE7</accession>
<feature type="region of interest" description="Disordered" evidence="1">
    <location>
        <begin position="41"/>
        <end position="68"/>
    </location>
</feature>
<keyword evidence="3" id="KW-1185">Reference proteome</keyword>
<organism evidence="2 3">
    <name type="scientific">Caerostris extrusa</name>
    <name type="common">Bark spider</name>
    <name type="synonym">Caerostris bankana</name>
    <dbReference type="NCBI Taxonomy" id="172846"/>
    <lineage>
        <taxon>Eukaryota</taxon>
        <taxon>Metazoa</taxon>
        <taxon>Ecdysozoa</taxon>
        <taxon>Arthropoda</taxon>
        <taxon>Chelicerata</taxon>
        <taxon>Arachnida</taxon>
        <taxon>Araneae</taxon>
        <taxon>Araneomorphae</taxon>
        <taxon>Entelegynae</taxon>
        <taxon>Araneoidea</taxon>
        <taxon>Araneidae</taxon>
        <taxon>Caerostris</taxon>
    </lineage>
</organism>
<evidence type="ECO:0000256" key="1">
    <source>
        <dbReference type="SAM" id="MobiDB-lite"/>
    </source>
</evidence>